<organism evidence="1 2">
    <name type="scientific">Arctia plantaginis</name>
    <name type="common">Wood tiger moth</name>
    <name type="synonym">Phalaena plantaginis</name>
    <dbReference type="NCBI Taxonomy" id="874455"/>
    <lineage>
        <taxon>Eukaryota</taxon>
        <taxon>Metazoa</taxon>
        <taxon>Ecdysozoa</taxon>
        <taxon>Arthropoda</taxon>
        <taxon>Hexapoda</taxon>
        <taxon>Insecta</taxon>
        <taxon>Pterygota</taxon>
        <taxon>Neoptera</taxon>
        <taxon>Endopterygota</taxon>
        <taxon>Lepidoptera</taxon>
        <taxon>Glossata</taxon>
        <taxon>Ditrysia</taxon>
        <taxon>Noctuoidea</taxon>
        <taxon>Erebidae</taxon>
        <taxon>Arctiinae</taxon>
        <taxon>Arctia</taxon>
    </lineage>
</organism>
<accession>A0A8S0Z8F5</accession>
<sequence length="95" mass="10980">MTVSTEALPMLAGVLPVDLEVQRRAAMYYSRQRNMEHVFLGARDRGKITRSLRQQSNVYNDLIDEWQQRWDESSKVPPSLPVLSICSRKIVEDMA</sequence>
<gene>
    <name evidence="1" type="ORF">APLA_LOCUS3666</name>
</gene>
<name>A0A8S0Z8F5_ARCPL</name>
<keyword evidence="2" id="KW-1185">Reference proteome</keyword>
<protein>
    <submittedName>
        <fullName evidence="1">Uncharacterized protein</fullName>
    </submittedName>
</protein>
<comment type="caution">
    <text evidence="1">The sequence shown here is derived from an EMBL/GenBank/DDBJ whole genome shotgun (WGS) entry which is preliminary data.</text>
</comment>
<proteinExistence type="predicted"/>
<evidence type="ECO:0000313" key="1">
    <source>
        <dbReference type="EMBL" id="CAB3228534.1"/>
    </source>
</evidence>
<evidence type="ECO:0000313" key="2">
    <source>
        <dbReference type="Proteomes" id="UP000494106"/>
    </source>
</evidence>
<dbReference type="EMBL" id="CADEBC010000346">
    <property type="protein sequence ID" value="CAB3228534.1"/>
    <property type="molecule type" value="Genomic_DNA"/>
</dbReference>
<dbReference type="OrthoDB" id="7382669at2759"/>
<dbReference type="Proteomes" id="UP000494106">
    <property type="component" value="Unassembled WGS sequence"/>
</dbReference>
<reference evidence="1 2" key="1">
    <citation type="submission" date="2020-04" db="EMBL/GenBank/DDBJ databases">
        <authorList>
            <person name="Wallbank WR R."/>
            <person name="Pardo Diaz C."/>
            <person name="Kozak K."/>
            <person name="Martin S."/>
            <person name="Jiggins C."/>
            <person name="Moest M."/>
            <person name="Warren A I."/>
            <person name="Byers J.R.P. K."/>
            <person name="Montejo-Kovacevich G."/>
            <person name="Yen C E."/>
        </authorList>
    </citation>
    <scope>NUCLEOTIDE SEQUENCE [LARGE SCALE GENOMIC DNA]</scope>
</reference>
<dbReference type="AlphaFoldDB" id="A0A8S0Z8F5"/>